<proteinExistence type="predicted"/>
<feature type="signal peptide" evidence="1">
    <location>
        <begin position="1"/>
        <end position="17"/>
    </location>
</feature>
<keyword evidence="1" id="KW-0732">Signal</keyword>
<evidence type="ECO:0000313" key="3">
    <source>
        <dbReference type="Proteomes" id="UP000178999"/>
    </source>
</evidence>
<gene>
    <name evidence="2" type="ORF">A2382_03475</name>
</gene>
<sequence>MRKVALLVLLVFVFVTAVPGSTHSIDARSPEGSYATPGIWIETWVGPGTQTCWSGQTRTFVNEPFVLSITTMLEVDDVMVINYSLTQSTSIYGMVNTNKYILENQDGDWLRKGIVYFSSPTSATVVSKHRNINTNCEIQNQASWQRIGDAHVCFLWVESGTFHKRSQPSLGGQGYNTATGYYMVTGNYGQVIAQNYNAAEGILWVKVFDNTWVSTRPDTIHLIGQCQNIPYSAQ</sequence>
<dbReference type="AlphaFoldDB" id="A0A1F8CRG5"/>
<organism evidence="2 3">
    <name type="scientific">Candidatus Woesebacteria bacterium RIFOXYB1_FULL_38_16</name>
    <dbReference type="NCBI Taxonomy" id="1802538"/>
    <lineage>
        <taxon>Bacteria</taxon>
        <taxon>Candidatus Woeseibacteriota</taxon>
    </lineage>
</organism>
<name>A0A1F8CRG5_9BACT</name>
<accession>A0A1F8CRG5</accession>
<evidence type="ECO:0000313" key="2">
    <source>
        <dbReference type="EMBL" id="OGM78927.1"/>
    </source>
</evidence>
<dbReference type="EMBL" id="MGHY01000025">
    <property type="protein sequence ID" value="OGM78927.1"/>
    <property type="molecule type" value="Genomic_DNA"/>
</dbReference>
<protein>
    <submittedName>
        <fullName evidence="2">Uncharacterized protein</fullName>
    </submittedName>
</protein>
<dbReference type="Proteomes" id="UP000178999">
    <property type="component" value="Unassembled WGS sequence"/>
</dbReference>
<feature type="chain" id="PRO_5009535102" evidence="1">
    <location>
        <begin position="18"/>
        <end position="234"/>
    </location>
</feature>
<evidence type="ECO:0000256" key="1">
    <source>
        <dbReference type="SAM" id="SignalP"/>
    </source>
</evidence>
<reference evidence="2 3" key="1">
    <citation type="journal article" date="2016" name="Nat. Commun.">
        <title>Thousands of microbial genomes shed light on interconnected biogeochemical processes in an aquifer system.</title>
        <authorList>
            <person name="Anantharaman K."/>
            <person name="Brown C.T."/>
            <person name="Hug L.A."/>
            <person name="Sharon I."/>
            <person name="Castelle C.J."/>
            <person name="Probst A.J."/>
            <person name="Thomas B.C."/>
            <person name="Singh A."/>
            <person name="Wilkins M.J."/>
            <person name="Karaoz U."/>
            <person name="Brodie E.L."/>
            <person name="Williams K.H."/>
            <person name="Hubbard S.S."/>
            <person name="Banfield J.F."/>
        </authorList>
    </citation>
    <scope>NUCLEOTIDE SEQUENCE [LARGE SCALE GENOMIC DNA]</scope>
</reference>
<comment type="caution">
    <text evidence="2">The sequence shown here is derived from an EMBL/GenBank/DDBJ whole genome shotgun (WGS) entry which is preliminary data.</text>
</comment>